<dbReference type="OrthoDB" id="359472at2157"/>
<dbReference type="KEGG" id="nfn:NFRAN_0698"/>
<dbReference type="InterPro" id="IPR045116">
    <property type="entry name" value="Clp1/Grc3"/>
</dbReference>
<evidence type="ECO:0000256" key="4">
    <source>
        <dbReference type="ARBA" id="ARBA00022741"/>
    </source>
</evidence>
<dbReference type="PANTHER" id="PTHR12755">
    <property type="entry name" value="CLEAVAGE/POLYADENYLATION FACTOR IA SUBUNIT CLP1P"/>
    <property type="match status" value="1"/>
</dbReference>
<name>A0A484IBH0_9ARCH</name>
<evidence type="ECO:0000256" key="5">
    <source>
        <dbReference type="ARBA" id="ARBA00022777"/>
    </source>
</evidence>
<keyword evidence="12" id="KW-1185">Reference proteome</keyword>
<dbReference type="GO" id="GO:0005524">
    <property type="term" value="F:ATP binding"/>
    <property type="evidence" value="ECO:0007669"/>
    <property type="project" value="UniProtKB-KW"/>
</dbReference>
<evidence type="ECO:0000256" key="6">
    <source>
        <dbReference type="ARBA" id="ARBA00022840"/>
    </source>
</evidence>
<dbReference type="EC" id="2.7.1.78" evidence="2"/>
<sequence>MKIHLIRGPILIRVDGECYILGVKVKNQLIFWDNIKTLPIENTRGAKIYLIKNKKNLKSHGFRVNNQSNLGMFIWKKTVDEILRLNCKKIAVIGPSDSGKSTFSLYLANRLLDNKERPLLIDADVGQGDLAPPTCIGSVLLTEQKLDLAMIRSNYMKFIGSIQPSNNEKRIILSVNELIDKSACYDRCIINTDGYVNGKGIYYKLKLLEKTKPDCIVSLGYTTIHSKLRQYAKLSKEWKYVLLRGRKPDSVVNRTQTDRYRKRMYTLSKFITQSNIYNIKKHISDIRLVYYQNIFYENSHNHGICVDQRTLVYLFKEIARSKKLNNTFVGLGSSKEIDVVNGFGIIKNFENDIVTVCATSEYFDSIYLSDLRIDNNSSSD</sequence>
<comment type="catalytic activity">
    <reaction evidence="9">
        <text>a 5'-end dephospho-2'-deoxyribonucleoside-DNA + ATP = a 5'-end 5'-phospho-2'-deoxyribonucleoside-DNA + ADP + H(+)</text>
        <dbReference type="Rhea" id="RHEA:15669"/>
        <dbReference type="Rhea" id="RHEA-COMP:13180"/>
        <dbReference type="Rhea" id="RHEA-COMP:13184"/>
        <dbReference type="ChEBI" id="CHEBI:15378"/>
        <dbReference type="ChEBI" id="CHEBI:30616"/>
        <dbReference type="ChEBI" id="CHEBI:136412"/>
        <dbReference type="ChEBI" id="CHEBI:136416"/>
        <dbReference type="ChEBI" id="CHEBI:456216"/>
        <dbReference type="EC" id="2.7.1.78"/>
    </reaction>
</comment>
<protein>
    <recommendedName>
        <fullName evidence="2">polynucleotide 5'-hydroxyl-kinase</fullName>
        <ecNumber evidence="2">2.7.1.78</ecNumber>
    </recommendedName>
</protein>
<proteinExistence type="predicted"/>
<dbReference type="Proteomes" id="UP000294299">
    <property type="component" value="Chromosome NFRAN"/>
</dbReference>
<dbReference type="AlphaFoldDB" id="A0A484IBH0"/>
<keyword evidence="5" id="KW-0418">Kinase</keyword>
<dbReference type="Gene3D" id="3.40.50.300">
    <property type="entry name" value="P-loop containing nucleotide triphosphate hydrolases"/>
    <property type="match status" value="1"/>
</dbReference>
<evidence type="ECO:0000313" key="11">
    <source>
        <dbReference type="EMBL" id="VFJ13020.1"/>
    </source>
</evidence>
<evidence type="ECO:0000256" key="3">
    <source>
        <dbReference type="ARBA" id="ARBA00022679"/>
    </source>
</evidence>
<gene>
    <name evidence="11" type="ORF">NFRAN_0698</name>
</gene>
<evidence type="ECO:0000313" key="12">
    <source>
        <dbReference type="Proteomes" id="UP000294299"/>
    </source>
</evidence>
<comment type="catalytic activity">
    <reaction evidence="8">
        <text>a 5'-end dephospho-ribonucleoside-RNA + ATP = a 5'-end 5'-phospho-ribonucleoside-RNA + ADP + H(+)</text>
        <dbReference type="Rhea" id="RHEA:54580"/>
        <dbReference type="Rhea" id="RHEA-COMP:13936"/>
        <dbReference type="Rhea" id="RHEA-COMP:15179"/>
        <dbReference type="ChEBI" id="CHEBI:15378"/>
        <dbReference type="ChEBI" id="CHEBI:30616"/>
        <dbReference type="ChEBI" id="CHEBI:138282"/>
        <dbReference type="ChEBI" id="CHEBI:138284"/>
        <dbReference type="ChEBI" id="CHEBI:456216"/>
        <dbReference type="EC" id="2.7.1.78"/>
    </reaction>
</comment>
<evidence type="ECO:0000256" key="1">
    <source>
        <dbReference type="ARBA" id="ARBA00001968"/>
    </source>
</evidence>
<reference evidence="11 12" key="1">
    <citation type="submission" date="2019-02" db="EMBL/GenBank/DDBJ databases">
        <authorList>
            <person name="Lehtovirta-Morley E L."/>
        </authorList>
    </citation>
    <scope>NUCLEOTIDE SEQUENCE [LARGE SCALE GENOMIC DNA]</scope>
    <source>
        <strain evidence="11">NFRAN1</strain>
    </source>
</reference>
<dbReference type="InterPro" id="IPR027417">
    <property type="entry name" value="P-loop_NTPase"/>
</dbReference>
<evidence type="ECO:0000259" key="10">
    <source>
        <dbReference type="Pfam" id="PF16575"/>
    </source>
</evidence>
<evidence type="ECO:0000256" key="2">
    <source>
        <dbReference type="ARBA" id="ARBA00012157"/>
    </source>
</evidence>
<dbReference type="GeneID" id="39420193"/>
<dbReference type="PANTHER" id="PTHR12755:SF3">
    <property type="entry name" value="POLYNUCLEOTIDE 5'-HYDROXYL-KINASE NOL9"/>
    <property type="match status" value="1"/>
</dbReference>
<keyword evidence="4" id="KW-0547">Nucleotide-binding</keyword>
<dbReference type="RefSeq" id="WP_134483000.1">
    <property type="nucleotide sequence ID" value="NZ_LR216287.1"/>
</dbReference>
<evidence type="ECO:0000256" key="9">
    <source>
        <dbReference type="ARBA" id="ARBA00044673"/>
    </source>
</evidence>
<organism evidence="11 12">
    <name type="scientific">Candidatus Nitrosocosmicus franklandianus</name>
    <dbReference type="NCBI Taxonomy" id="1798806"/>
    <lineage>
        <taxon>Archaea</taxon>
        <taxon>Nitrososphaerota</taxon>
        <taxon>Nitrososphaeria</taxon>
        <taxon>Nitrososphaerales</taxon>
        <taxon>Nitrososphaeraceae</taxon>
        <taxon>Candidatus Nitrosocosmicus</taxon>
    </lineage>
</organism>
<feature type="domain" description="Clp1 P-loop" evidence="10">
    <location>
        <begin position="94"/>
        <end position="269"/>
    </location>
</feature>
<dbReference type="GO" id="GO:0051734">
    <property type="term" value="F:ATP-dependent polynucleotide 5'-hydroxyl-kinase activity"/>
    <property type="evidence" value="ECO:0007669"/>
    <property type="project" value="UniProtKB-EC"/>
</dbReference>
<evidence type="ECO:0000256" key="7">
    <source>
        <dbReference type="ARBA" id="ARBA00024737"/>
    </source>
</evidence>
<keyword evidence="6" id="KW-0067">ATP-binding</keyword>
<dbReference type="GO" id="GO:0006396">
    <property type="term" value="P:RNA processing"/>
    <property type="evidence" value="ECO:0007669"/>
    <property type="project" value="InterPro"/>
</dbReference>
<comment type="function">
    <text evidence="7">Polynucleotide kinase that can phosphorylate the 5'-hydroxyl groups of both single-stranded RNA (ssRNA) and single-stranded DNA (ssDNA). Exhibits a strong preference for ssRNA.</text>
</comment>
<dbReference type="EMBL" id="LR216287">
    <property type="protein sequence ID" value="VFJ13020.1"/>
    <property type="molecule type" value="Genomic_DNA"/>
</dbReference>
<keyword evidence="3" id="KW-0808">Transferase</keyword>
<comment type="cofactor">
    <cofactor evidence="1">
        <name>a divalent metal cation</name>
        <dbReference type="ChEBI" id="CHEBI:60240"/>
    </cofactor>
</comment>
<dbReference type="SUPFAM" id="SSF52540">
    <property type="entry name" value="P-loop containing nucleoside triphosphate hydrolases"/>
    <property type="match status" value="1"/>
</dbReference>
<accession>A0A484IBH0</accession>
<evidence type="ECO:0000256" key="8">
    <source>
        <dbReference type="ARBA" id="ARBA00044641"/>
    </source>
</evidence>
<dbReference type="Pfam" id="PF16575">
    <property type="entry name" value="CLP1_P"/>
    <property type="match status" value="1"/>
</dbReference>
<dbReference type="InterPro" id="IPR032319">
    <property type="entry name" value="CLP1_P"/>
</dbReference>